<dbReference type="Proteomes" id="UP000799438">
    <property type="component" value="Unassembled WGS sequence"/>
</dbReference>
<reference evidence="4" key="1">
    <citation type="journal article" date="2020" name="Stud. Mycol.">
        <title>101 Dothideomycetes genomes: a test case for predicting lifestyles and emergence of pathogens.</title>
        <authorList>
            <person name="Haridas S."/>
            <person name="Albert R."/>
            <person name="Binder M."/>
            <person name="Bloem J."/>
            <person name="Labutti K."/>
            <person name="Salamov A."/>
            <person name="Andreopoulos B."/>
            <person name="Baker S."/>
            <person name="Barry K."/>
            <person name="Bills G."/>
            <person name="Bluhm B."/>
            <person name="Cannon C."/>
            <person name="Castanera R."/>
            <person name="Culley D."/>
            <person name="Daum C."/>
            <person name="Ezra D."/>
            <person name="Gonzalez J."/>
            <person name="Henrissat B."/>
            <person name="Kuo A."/>
            <person name="Liang C."/>
            <person name="Lipzen A."/>
            <person name="Lutzoni F."/>
            <person name="Magnuson J."/>
            <person name="Mondo S."/>
            <person name="Nolan M."/>
            <person name="Ohm R."/>
            <person name="Pangilinan J."/>
            <person name="Park H.-J."/>
            <person name="Ramirez L."/>
            <person name="Alfaro M."/>
            <person name="Sun H."/>
            <person name="Tritt A."/>
            <person name="Yoshinaga Y."/>
            <person name="Zwiers L.-H."/>
            <person name="Turgeon B."/>
            <person name="Goodwin S."/>
            <person name="Spatafora J."/>
            <person name="Crous P."/>
            <person name="Grigoriev I."/>
        </authorList>
    </citation>
    <scope>NUCLEOTIDE SEQUENCE</scope>
    <source>
        <strain evidence="4">CBS 121167</strain>
    </source>
</reference>
<keyword evidence="1" id="KW-0863">Zinc-finger</keyword>
<organism evidence="4 5">
    <name type="scientific">Aplosporella prunicola CBS 121167</name>
    <dbReference type="NCBI Taxonomy" id="1176127"/>
    <lineage>
        <taxon>Eukaryota</taxon>
        <taxon>Fungi</taxon>
        <taxon>Dikarya</taxon>
        <taxon>Ascomycota</taxon>
        <taxon>Pezizomycotina</taxon>
        <taxon>Dothideomycetes</taxon>
        <taxon>Dothideomycetes incertae sedis</taxon>
        <taxon>Botryosphaeriales</taxon>
        <taxon>Aplosporellaceae</taxon>
        <taxon>Aplosporella</taxon>
    </lineage>
</organism>
<dbReference type="EMBL" id="ML995488">
    <property type="protein sequence ID" value="KAF2141129.1"/>
    <property type="molecule type" value="Genomic_DNA"/>
</dbReference>
<keyword evidence="1" id="KW-0479">Metal-binding</keyword>
<dbReference type="AlphaFoldDB" id="A0A6A6BA99"/>
<dbReference type="InterPro" id="IPR013083">
    <property type="entry name" value="Znf_RING/FYVE/PHD"/>
</dbReference>
<sequence length="333" mass="36851">MSSFRSGSNTMPYSAPSPPTPEPREPWEQIPALDTPAAMPRAYEAAASAEVDPHELPRNIFLASLVTFPSWFFTHPRRWPRSDEADTDAVAAETGTADEHVTCTICQTVIDDLELACFGCSAHIYHAECIWQWWSTRDAYGVYSRSCPNCQQPLFQAEDENVSEYEVEDEVEDEDEVVVVVDADEDSEDEDPDVGRDHGVDVEMAELEELEDEDGLPYPQPQPYVFPSVHPSRSRGRCPVCGVFHPRTDDYGEPVADPIADTEAVPVPDADADTEMADSDTSSQLSDAMTVFSRSRSRSSSPSESVLSDVCGEGDRCPVCENVWRAGEIDMLD</sequence>
<keyword evidence="5" id="KW-1185">Reference proteome</keyword>
<evidence type="ECO:0000259" key="3">
    <source>
        <dbReference type="PROSITE" id="PS50089"/>
    </source>
</evidence>
<dbReference type="SUPFAM" id="SSF57850">
    <property type="entry name" value="RING/U-box"/>
    <property type="match status" value="1"/>
</dbReference>
<feature type="domain" description="RING-type" evidence="3">
    <location>
        <begin position="103"/>
        <end position="151"/>
    </location>
</feature>
<dbReference type="GO" id="GO:0008270">
    <property type="term" value="F:zinc ion binding"/>
    <property type="evidence" value="ECO:0007669"/>
    <property type="project" value="UniProtKB-KW"/>
</dbReference>
<dbReference type="PROSITE" id="PS50089">
    <property type="entry name" value="ZF_RING_2"/>
    <property type="match status" value="1"/>
</dbReference>
<dbReference type="InterPro" id="IPR001841">
    <property type="entry name" value="Znf_RING"/>
</dbReference>
<evidence type="ECO:0000256" key="2">
    <source>
        <dbReference type="SAM" id="MobiDB-lite"/>
    </source>
</evidence>
<evidence type="ECO:0000313" key="5">
    <source>
        <dbReference type="Proteomes" id="UP000799438"/>
    </source>
</evidence>
<feature type="compositionally biased region" description="Polar residues" evidence="2">
    <location>
        <begin position="1"/>
        <end position="11"/>
    </location>
</feature>
<keyword evidence="1" id="KW-0862">Zinc</keyword>
<name>A0A6A6BA99_9PEZI</name>
<feature type="region of interest" description="Disordered" evidence="2">
    <location>
        <begin position="265"/>
        <end position="313"/>
    </location>
</feature>
<protein>
    <recommendedName>
        <fullName evidence="3">RING-type domain-containing protein</fullName>
    </recommendedName>
</protein>
<accession>A0A6A6BA99</accession>
<dbReference type="RefSeq" id="XP_033396842.1">
    <property type="nucleotide sequence ID" value="XM_033544232.1"/>
</dbReference>
<evidence type="ECO:0000313" key="4">
    <source>
        <dbReference type="EMBL" id="KAF2141129.1"/>
    </source>
</evidence>
<dbReference type="GeneID" id="54301728"/>
<feature type="region of interest" description="Disordered" evidence="2">
    <location>
        <begin position="1"/>
        <end position="28"/>
    </location>
</feature>
<evidence type="ECO:0000256" key="1">
    <source>
        <dbReference type="PROSITE-ProRule" id="PRU00175"/>
    </source>
</evidence>
<proteinExistence type="predicted"/>
<gene>
    <name evidence="4" type="ORF">K452DRAFT_319366</name>
</gene>
<feature type="compositionally biased region" description="Low complexity" evidence="2">
    <location>
        <begin position="298"/>
        <end position="308"/>
    </location>
</feature>
<dbReference type="Gene3D" id="3.30.40.10">
    <property type="entry name" value="Zinc/RING finger domain, C3HC4 (zinc finger)"/>
    <property type="match status" value="1"/>
</dbReference>